<evidence type="ECO:0000256" key="2">
    <source>
        <dbReference type="PIRSR" id="PIRSR605754-1"/>
    </source>
</evidence>
<dbReference type="AlphaFoldDB" id="A0A1H7XSM5"/>
<evidence type="ECO:0000256" key="3">
    <source>
        <dbReference type="SAM" id="Phobius"/>
    </source>
</evidence>
<keyword evidence="5" id="KW-1185">Reference proteome</keyword>
<name>A0A1H7XSM5_9BACI</name>
<keyword evidence="3" id="KW-0812">Transmembrane</keyword>
<feature type="active site" description="Acyl-thioester intermediate" evidence="2">
    <location>
        <position position="171"/>
    </location>
</feature>
<dbReference type="NCBIfam" id="TIGR01076">
    <property type="entry name" value="sortase_fam"/>
    <property type="match status" value="1"/>
</dbReference>
<dbReference type="SUPFAM" id="SSF63817">
    <property type="entry name" value="Sortase"/>
    <property type="match status" value="1"/>
</dbReference>
<evidence type="ECO:0000256" key="1">
    <source>
        <dbReference type="ARBA" id="ARBA00022801"/>
    </source>
</evidence>
<dbReference type="CDD" id="cd05828">
    <property type="entry name" value="Sortase_D_1"/>
    <property type="match status" value="1"/>
</dbReference>
<reference evidence="5" key="1">
    <citation type="submission" date="2016-10" db="EMBL/GenBank/DDBJ databases">
        <authorList>
            <person name="Varghese N."/>
            <person name="Submissions S."/>
        </authorList>
    </citation>
    <scope>NUCLEOTIDE SEQUENCE [LARGE SCALE GENOMIC DNA]</scope>
    <source>
        <strain evidence="5">B48,IBRC-M 10115,DSM 25386,CECT 8001</strain>
    </source>
</reference>
<keyword evidence="3" id="KW-1133">Transmembrane helix</keyword>
<accession>A0A1H7XSM5</accession>
<dbReference type="NCBIfam" id="NF033746">
    <property type="entry name" value="class_D_sortase"/>
    <property type="match status" value="1"/>
</dbReference>
<keyword evidence="1" id="KW-0378">Hydrolase</keyword>
<evidence type="ECO:0000313" key="4">
    <source>
        <dbReference type="EMBL" id="SEM36137.1"/>
    </source>
</evidence>
<dbReference type="Proteomes" id="UP000198553">
    <property type="component" value="Unassembled WGS sequence"/>
</dbReference>
<dbReference type="InterPro" id="IPR041999">
    <property type="entry name" value="Sortase_D_1"/>
</dbReference>
<dbReference type="InterPro" id="IPR005754">
    <property type="entry name" value="Sortase"/>
</dbReference>
<dbReference type="InterPro" id="IPR023365">
    <property type="entry name" value="Sortase_dom-sf"/>
</dbReference>
<dbReference type="InterPro" id="IPR053525">
    <property type="entry name" value="Sortase_D"/>
</dbReference>
<dbReference type="EMBL" id="FOBW01000002">
    <property type="protein sequence ID" value="SEM36137.1"/>
    <property type="molecule type" value="Genomic_DNA"/>
</dbReference>
<gene>
    <name evidence="4" type="ORF">SAMN05192533_102323</name>
</gene>
<keyword evidence="3" id="KW-0472">Membrane</keyword>
<organism evidence="4 5">
    <name type="scientific">Mesobacillus persicus</name>
    <dbReference type="NCBI Taxonomy" id="930146"/>
    <lineage>
        <taxon>Bacteria</taxon>
        <taxon>Bacillati</taxon>
        <taxon>Bacillota</taxon>
        <taxon>Bacilli</taxon>
        <taxon>Bacillales</taxon>
        <taxon>Bacillaceae</taxon>
        <taxon>Mesobacillus</taxon>
    </lineage>
</organism>
<proteinExistence type="predicted"/>
<evidence type="ECO:0000313" key="5">
    <source>
        <dbReference type="Proteomes" id="UP000198553"/>
    </source>
</evidence>
<protein>
    <submittedName>
        <fullName evidence="4">Sortase A</fullName>
    </submittedName>
</protein>
<dbReference type="STRING" id="930146.SAMN05192533_102323"/>
<dbReference type="Pfam" id="PF04203">
    <property type="entry name" value="Sortase"/>
    <property type="match status" value="1"/>
</dbReference>
<dbReference type="Gene3D" id="2.40.260.10">
    <property type="entry name" value="Sortase"/>
    <property type="match status" value="1"/>
</dbReference>
<feature type="transmembrane region" description="Helical" evidence="3">
    <location>
        <begin position="6"/>
        <end position="23"/>
    </location>
</feature>
<dbReference type="GO" id="GO:0016787">
    <property type="term" value="F:hydrolase activity"/>
    <property type="evidence" value="ECO:0007669"/>
    <property type="project" value="UniProtKB-KW"/>
</dbReference>
<feature type="active site" description="Proton donor/acceptor" evidence="2">
    <location>
        <position position="113"/>
    </location>
</feature>
<sequence length="193" mass="21467">MKKKNVLPIIIIAIGVVFIGMGLKQFIETKVQTNQSLTEAKAIVHSEKEPIAKPAGRLLPGQGDTTGLLVIPKISAELAIVEGTDPDDLEKGVGHYKDSFYPDENGQIVLSGHRDTVFRKLGELKLSDILEVQMPYGNYQYEITHTKIVDADDTSIITLQDKEEELILTTCYPFSYIGDAPDRYIIYAKRIDS</sequence>